<dbReference type="AlphaFoldDB" id="A0AAU9V6B3"/>
<dbReference type="Proteomes" id="UP001153954">
    <property type="component" value="Unassembled WGS sequence"/>
</dbReference>
<evidence type="ECO:0000313" key="1">
    <source>
        <dbReference type="EMBL" id="CAH2107516.1"/>
    </source>
</evidence>
<dbReference type="EMBL" id="CAKOGL010000030">
    <property type="protein sequence ID" value="CAH2107516.1"/>
    <property type="molecule type" value="Genomic_DNA"/>
</dbReference>
<protein>
    <submittedName>
        <fullName evidence="1">Uncharacterized protein</fullName>
    </submittedName>
</protein>
<comment type="caution">
    <text evidence="1">The sequence shown here is derived from an EMBL/GenBank/DDBJ whole genome shotgun (WGS) entry which is preliminary data.</text>
</comment>
<accession>A0AAU9V6B3</accession>
<name>A0AAU9V6B3_EUPED</name>
<keyword evidence="2" id="KW-1185">Reference proteome</keyword>
<organism evidence="1 2">
    <name type="scientific">Euphydryas editha</name>
    <name type="common">Edith's checkerspot</name>
    <dbReference type="NCBI Taxonomy" id="104508"/>
    <lineage>
        <taxon>Eukaryota</taxon>
        <taxon>Metazoa</taxon>
        <taxon>Ecdysozoa</taxon>
        <taxon>Arthropoda</taxon>
        <taxon>Hexapoda</taxon>
        <taxon>Insecta</taxon>
        <taxon>Pterygota</taxon>
        <taxon>Neoptera</taxon>
        <taxon>Endopterygota</taxon>
        <taxon>Lepidoptera</taxon>
        <taxon>Glossata</taxon>
        <taxon>Ditrysia</taxon>
        <taxon>Papilionoidea</taxon>
        <taxon>Nymphalidae</taxon>
        <taxon>Nymphalinae</taxon>
        <taxon>Euphydryas</taxon>
    </lineage>
</organism>
<dbReference type="PANTHER" id="PTHR33198">
    <property type="entry name" value="ANK_REP_REGION DOMAIN-CONTAINING PROTEIN-RELATED"/>
    <property type="match status" value="1"/>
</dbReference>
<proteinExistence type="predicted"/>
<gene>
    <name evidence="1" type="ORF">EEDITHA_LOCUS21544</name>
</gene>
<sequence>MANQLPPPEKLDLEGDSTSVGLKWEKWKRSLYIYLEATDIVTPAKKRATLLVLGGTPLQEIYYNLPGASGEPGENVDVFEIAIKKLNEYFLPKQNKIYERHIFRSIKQDAGESFEKFLIKLRNQAAKCKFDKPDDHIIDQIIEKCISSELRKKIKEQWETK</sequence>
<dbReference type="PANTHER" id="PTHR33198:SF21">
    <property type="entry name" value="RETROTRANSPOSON GAG DOMAIN-CONTAINING PROTEIN"/>
    <property type="match status" value="1"/>
</dbReference>
<evidence type="ECO:0000313" key="2">
    <source>
        <dbReference type="Proteomes" id="UP001153954"/>
    </source>
</evidence>
<reference evidence="1" key="1">
    <citation type="submission" date="2022-03" db="EMBL/GenBank/DDBJ databases">
        <authorList>
            <person name="Tunstrom K."/>
        </authorList>
    </citation>
    <scope>NUCLEOTIDE SEQUENCE</scope>
</reference>